<dbReference type="AlphaFoldDB" id="A0A1S1X1M3"/>
<dbReference type="Pfam" id="PF06073">
    <property type="entry name" value="DUF934"/>
    <property type="match status" value="1"/>
</dbReference>
<reference evidence="3 4" key="1">
    <citation type="submission" date="2016-09" db="EMBL/GenBank/DDBJ databases">
        <title>Chromobacterium muskegensis sp. nov., an insecticidal bacterium isolated from Sphagnum bogs.</title>
        <authorList>
            <person name="Sparks M.E."/>
            <person name="Blackburn M.B."/>
            <person name="Gundersen-Rindal D.E."/>
            <person name="Mitchell A."/>
            <person name="Farrar R."/>
            <person name="Kuhar D."/>
        </authorList>
    </citation>
    <scope>NUCLEOTIDE SEQUENCE [LARGE SCALE GENOMIC DNA]</scope>
    <source>
        <strain evidence="2 4">14B-1</strain>
        <strain evidence="1 3">37-2</strain>
    </source>
</reference>
<proteinExistence type="predicted"/>
<evidence type="ECO:0000313" key="4">
    <source>
        <dbReference type="Proteomes" id="UP000180280"/>
    </source>
</evidence>
<accession>A0A1S1X1M3</accession>
<dbReference type="Proteomes" id="UP000180088">
    <property type="component" value="Unassembled WGS sequence"/>
</dbReference>
<dbReference type="PIRSF" id="PIRSF030820">
    <property type="entry name" value="UCP030820"/>
    <property type="match status" value="1"/>
</dbReference>
<dbReference type="EMBL" id="MKCS01000001">
    <property type="protein sequence ID" value="OHX13076.1"/>
    <property type="molecule type" value="Genomic_DNA"/>
</dbReference>
<gene>
    <name evidence="2" type="ORF">BI344_09515</name>
    <name evidence="1" type="ORF">BI347_05775</name>
</gene>
<dbReference type="RefSeq" id="WP_071113709.1">
    <property type="nucleotide sequence ID" value="NZ_MKCS01000001.1"/>
</dbReference>
<organism evidence="1 3">
    <name type="scientific">Chromobacterium sphagni</name>
    <dbReference type="NCBI Taxonomy" id="1903179"/>
    <lineage>
        <taxon>Bacteria</taxon>
        <taxon>Pseudomonadati</taxon>
        <taxon>Pseudomonadota</taxon>
        <taxon>Betaproteobacteria</taxon>
        <taxon>Neisseriales</taxon>
        <taxon>Chromobacteriaceae</taxon>
        <taxon>Chromobacterium</taxon>
    </lineage>
</organism>
<evidence type="ECO:0008006" key="5">
    <source>
        <dbReference type="Google" id="ProtNLM"/>
    </source>
</evidence>
<dbReference type="InterPro" id="IPR008318">
    <property type="entry name" value="UCP030820"/>
</dbReference>
<comment type="caution">
    <text evidence="1">The sequence shown here is derived from an EMBL/GenBank/DDBJ whole genome shotgun (WGS) entry which is preliminary data.</text>
</comment>
<sequence length="167" mass="18777">MPQYIKDGRVGEDGWLQLRLDEQGRLPAAPIGRDVIVPLACWLAETDRWLAHGGRVGVCLAPEDDPALLGTHLADLVLIAIDFPAFTDGRGYSLARLLRERYDYAGELRAVGDVWPDLIRPLWQVGFDAFVIKDGKALDGGDCYNTFSDSYQMTYRQPIPLFRRRVT</sequence>
<evidence type="ECO:0000313" key="1">
    <source>
        <dbReference type="EMBL" id="OHX13076.1"/>
    </source>
</evidence>
<protein>
    <recommendedName>
        <fullName evidence="5">Oxidoreductase</fullName>
    </recommendedName>
</protein>
<evidence type="ECO:0000313" key="2">
    <source>
        <dbReference type="EMBL" id="OHX19347.1"/>
    </source>
</evidence>
<dbReference type="EMBL" id="MKCT01000039">
    <property type="protein sequence ID" value="OHX19347.1"/>
    <property type="molecule type" value="Genomic_DNA"/>
</dbReference>
<keyword evidence="4" id="KW-1185">Reference proteome</keyword>
<dbReference type="STRING" id="1903179.BI347_05775"/>
<evidence type="ECO:0000313" key="3">
    <source>
        <dbReference type="Proteomes" id="UP000180088"/>
    </source>
</evidence>
<dbReference type="OrthoDB" id="9800421at2"/>
<dbReference type="Proteomes" id="UP000180280">
    <property type="component" value="Unassembled WGS sequence"/>
</dbReference>
<name>A0A1S1X1M3_9NEIS</name>